<dbReference type="InterPro" id="IPR027373">
    <property type="entry name" value="RHH_dom"/>
</dbReference>
<gene>
    <name evidence="2" type="ORF">KL86APRO_20199</name>
</gene>
<accession>A0A212KID8</accession>
<reference evidence="2" key="1">
    <citation type="submission" date="2016-04" db="EMBL/GenBank/DDBJ databases">
        <authorList>
            <person name="Evans L.H."/>
            <person name="Alamgir A."/>
            <person name="Owens N."/>
            <person name="Weber N.D."/>
            <person name="Virtaneva K."/>
            <person name="Barbian K."/>
            <person name="Babar A."/>
            <person name="Rosenke K."/>
        </authorList>
    </citation>
    <scope>NUCLEOTIDE SEQUENCE</scope>
    <source>
        <strain evidence="2">86</strain>
    </source>
</reference>
<protein>
    <recommendedName>
        <fullName evidence="1">Ribbon-helix-helix domain-containing protein</fullName>
    </recommendedName>
</protein>
<organism evidence="2">
    <name type="scientific">uncultured Alphaproteobacteria bacterium</name>
    <dbReference type="NCBI Taxonomy" id="91750"/>
    <lineage>
        <taxon>Bacteria</taxon>
        <taxon>Pseudomonadati</taxon>
        <taxon>Pseudomonadota</taxon>
        <taxon>Alphaproteobacteria</taxon>
        <taxon>environmental samples</taxon>
    </lineage>
</organism>
<dbReference type="InterPro" id="IPR038268">
    <property type="entry name" value="RHH_sf"/>
</dbReference>
<sequence>MRLEQEMWEALREICRREDMTVHELCSLIDDRRGLSSLTAATRVFILMYFRAAATDEGHATAGHGKRINAELLDRLGVSMGENRPAH</sequence>
<proteinExistence type="predicted"/>
<dbReference type="EMBL" id="FLUO01000002">
    <property type="protein sequence ID" value="SBW11460.1"/>
    <property type="molecule type" value="Genomic_DNA"/>
</dbReference>
<name>A0A212KID8_9PROT</name>
<feature type="domain" description="Ribbon-helix-helix" evidence="1">
    <location>
        <begin position="2"/>
        <end position="49"/>
    </location>
</feature>
<evidence type="ECO:0000259" key="1">
    <source>
        <dbReference type="Pfam" id="PF13467"/>
    </source>
</evidence>
<dbReference type="Gene3D" id="1.10.3990.20">
    <property type="entry name" value="protein bp1543"/>
    <property type="match status" value="1"/>
</dbReference>
<dbReference type="Pfam" id="PF13467">
    <property type="entry name" value="RHH_4"/>
    <property type="match status" value="1"/>
</dbReference>
<dbReference type="AlphaFoldDB" id="A0A212KID8"/>
<evidence type="ECO:0000313" key="2">
    <source>
        <dbReference type="EMBL" id="SBW11460.1"/>
    </source>
</evidence>